<evidence type="ECO:0000256" key="6">
    <source>
        <dbReference type="ARBA" id="ARBA00023237"/>
    </source>
</evidence>
<dbReference type="SUPFAM" id="SSF56935">
    <property type="entry name" value="Porins"/>
    <property type="match status" value="1"/>
</dbReference>
<protein>
    <submittedName>
        <fullName evidence="10">TonB-linked outer membrane protein, SusC/RagA family</fullName>
    </submittedName>
</protein>
<dbReference type="PROSITE" id="PS52016">
    <property type="entry name" value="TONB_DEPENDENT_REC_3"/>
    <property type="match status" value="1"/>
</dbReference>
<evidence type="ECO:0000256" key="4">
    <source>
        <dbReference type="ARBA" id="ARBA00022692"/>
    </source>
</evidence>
<evidence type="ECO:0000259" key="9">
    <source>
        <dbReference type="Pfam" id="PF07715"/>
    </source>
</evidence>
<evidence type="ECO:0000256" key="2">
    <source>
        <dbReference type="ARBA" id="ARBA00022448"/>
    </source>
</evidence>
<name>A0AAN3DAP1_BACO1</name>
<dbReference type="InterPro" id="IPR037066">
    <property type="entry name" value="Plug_dom_sf"/>
</dbReference>
<proteinExistence type="inferred from homology"/>
<dbReference type="InterPro" id="IPR023996">
    <property type="entry name" value="TonB-dep_OMP_SusC/RagA"/>
</dbReference>
<evidence type="ECO:0000256" key="1">
    <source>
        <dbReference type="ARBA" id="ARBA00004571"/>
    </source>
</evidence>
<dbReference type="Gene3D" id="2.60.40.1120">
    <property type="entry name" value="Carboxypeptidase-like, regulatory domain"/>
    <property type="match status" value="1"/>
</dbReference>
<sequence length="1039" mass="116330">MKYMRNNKFKFRKIPFLLMLLLIFSAVVMAQGKRTITGVVTDTNGEPIVGANVVVQNNHSIGAITDIDGNFRLSLPQETKALVVSFIGMREKVIRITDKVDKIKVILEDDSQALEEVVVVGYGQQKKKSLVGSITQTNSKTLERAGGVTSLGQALTGNLPGVITYTSTGMPGAEDPKIIIRAQSSWNNSDPLVLVDGVERPMNTVDISSVESISVLKDASATAVYGVKGANGVILITTKRGKEGKANIQIKANATMKTVSKLPEKYDAYDTFIIKNRTLERELGLSPELWGDYKPMGIIDKYRHPANATEWDRYPNVDWADVLFKDYAMSYKASVNVSGGTKWVKYFAAVDFTSEGDMFREFENNRGYTSGYGYNRINARSNLDFSLTKTTTLSVNLFGSNGVRQLPYGASDSDNSYWKSAYRTAPDAMRPIYSNGVLGYYKPSSYDVPNSVATLATSGIEKKTNTQINTDFTLNQSLDMITKGLSVRGTVSFDNTFVEEKRGIEDTEGPQNMWVDPVSGVIYYKNEVDGGTQLDFSDGIDWVNKAGNVDPKSTYRKLYYQLQLNYGRQFGKHDVGAMALFSREKYAKGNEFYHFREDWAFRATYNYAQRYFAEVNGAYNGSEKFGPNNRFAFFPSFSLGWMISEEKFMKGLKFLDMLKLRGSWGRIGDDNVGGRWLYQDSWGYQNSNTYLGLIPTATPYSYYRITSLGNENISWETVEKRNVGIDYSFFKGLIAGSVDIFSDKRKDILVSGGSRSIPSFFGATAPTANLGSTKSHGYELELRLNYMFANKMRLWANTNYTHAVNEVIFRDDPVLRDAHRKAAGHAIGQTNSYINNGIYTTWDEILGSTERESYNGNKLPGEYNIIDFNADGIINDDDQAPYQYSGVPQNTYSATVGFEWKGFSASVQFYGVSNVTREVTFPTFHTQSNVAYVEDNVWSKENGGAVPMPRWSNPIKENGTRYLYDGSYVRLKNAEVAYLFKGKKIQKCGIKSLRLYLNGDNLLLWTDMPDDRESNFSGGSSMGAYPTVRRFNLGIDITL</sequence>
<dbReference type="SUPFAM" id="SSF49464">
    <property type="entry name" value="Carboxypeptidase regulatory domain-like"/>
    <property type="match status" value="1"/>
</dbReference>
<keyword evidence="6 7" id="KW-0998">Cell outer membrane</keyword>
<dbReference type="Pfam" id="PF07715">
    <property type="entry name" value="Plug"/>
    <property type="match status" value="1"/>
</dbReference>
<keyword evidence="3 7" id="KW-1134">Transmembrane beta strand</keyword>
<evidence type="ECO:0000256" key="3">
    <source>
        <dbReference type="ARBA" id="ARBA00022452"/>
    </source>
</evidence>
<evidence type="ECO:0000256" key="5">
    <source>
        <dbReference type="ARBA" id="ARBA00023136"/>
    </source>
</evidence>
<accession>A0AAN3DAP1</accession>
<comment type="similarity">
    <text evidence="7">Belongs to the TonB-dependent receptor family.</text>
</comment>
<dbReference type="InterPro" id="IPR023997">
    <property type="entry name" value="TonB-dep_OMP_SusC/RagA_CS"/>
</dbReference>
<keyword evidence="8" id="KW-0732">Signal</keyword>
<dbReference type="FunFam" id="2.170.130.10:FF:000003">
    <property type="entry name" value="SusC/RagA family TonB-linked outer membrane protein"/>
    <property type="match status" value="1"/>
</dbReference>
<gene>
    <name evidence="10" type="ORF">BACOVA_00242</name>
</gene>
<dbReference type="NCBIfam" id="TIGR04057">
    <property type="entry name" value="SusC_RagA_signa"/>
    <property type="match status" value="1"/>
</dbReference>
<dbReference type="Pfam" id="PF13715">
    <property type="entry name" value="CarbopepD_reg_2"/>
    <property type="match status" value="1"/>
</dbReference>
<dbReference type="InterPro" id="IPR036942">
    <property type="entry name" value="Beta-barrel_TonB_sf"/>
</dbReference>
<keyword evidence="4 7" id="KW-0812">Transmembrane</keyword>
<feature type="signal peptide" evidence="8">
    <location>
        <begin position="1"/>
        <end position="30"/>
    </location>
</feature>
<keyword evidence="2 7" id="KW-0813">Transport</keyword>
<dbReference type="AlphaFoldDB" id="A0AAN3DAP1"/>
<dbReference type="InterPro" id="IPR008969">
    <property type="entry name" value="CarboxyPept-like_regulatory"/>
</dbReference>
<dbReference type="InterPro" id="IPR039426">
    <property type="entry name" value="TonB-dep_rcpt-like"/>
</dbReference>
<dbReference type="Gene3D" id="2.40.170.20">
    <property type="entry name" value="TonB-dependent receptor, beta-barrel domain"/>
    <property type="match status" value="1"/>
</dbReference>
<dbReference type="EMBL" id="AAXF02000029">
    <property type="protein sequence ID" value="EDO14047.1"/>
    <property type="molecule type" value="Genomic_DNA"/>
</dbReference>
<evidence type="ECO:0000256" key="8">
    <source>
        <dbReference type="SAM" id="SignalP"/>
    </source>
</evidence>
<reference evidence="10 11" key="1">
    <citation type="submission" date="2007-03" db="EMBL/GenBank/DDBJ databases">
        <authorList>
            <person name="Fulton L."/>
            <person name="Clifton S."/>
            <person name="Fulton B."/>
            <person name="Xu J."/>
            <person name="Minx P."/>
            <person name="Pepin K.H."/>
            <person name="Johnson M."/>
            <person name="Thiruvilangam P."/>
            <person name="Bhonagiri V."/>
            <person name="Nash W.E."/>
            <person name="Mardis E.R."/>
            <person name="Wilson R.K."/>
        </authorList>
    </citation>
    <scope>NUCLEOTIDE SEQUENCE [LARGE SCALE GENOMIC DNA]</scope>
    <source>
        <strain evidence="11">ATCC 8483 / DSM 1896 / JCM 5824 / BCRC 10623 / CCUG 4943 / NCTC 11153</strain>
    </source>
</reference>
<feature type="domain" description="TonB-dependent receptor plug" evidence="9">
    <location>
        <begin position="127"/>
        <end position="233"/>
    </location>
</feature>
<comment type="subcellular location">
    <subcellularLocation>
        <location evidence="1 7">Cell outer membrane</location>
        <topology evidence="1 7">Multi-pass membrane protein</topology>
    </subcellularLocation>
</comment>
<evidence type="ECO:0000313" key="11">
    <source>
        <dbReference type="Proteomes" id="UP000005475"/>
    </source>
</evidence>
<dbReference type="NCBIfam" id="TIGR04056">
    <property type="entry name" value="OMP_RagA_SusC"/>
    <property type="match status" value="1"/>
</dbReference>
<reference evidence="11" key="2">
    <citation type="submission" date="2007-04" db="EMBL/GenBank/DDBJ databases">
        <title>Draft genome sequence of Bacteroides ovatus (ATCC 8483).</title>
        <authorList>
            <person name="Sudarsanam P."/>
            <person name="Ley R."/>
            <person name="Guruge J."/>
            <person name="Turnbaugh P.J."/>
            <person name="Mahowald M."/>
            <person name="Liep D."/>
            <person name="Gordon J."/>
        </authorList>
    </citation>
    <scope>NUCLEOTIDE SEQUENCE [LARGE SCALE GENOMIC DNA]</scope>
    <source>
        <strain evidence="11">ATCC 8483 / DSM 1896 / JCM 5824 / BCRC 10623 / CCUG 4943 / NCTC 11153</strain>
    </source>
</reference>
<dbReference type="GO" id="GO:0009279">
    <property type="term" value="C:cell outer membrane"/>
    <property type="evidence" value="ECO:0007669"/>
    <property type="project" value="UniProtKB-SubCell"/>
</dbReference>
<keyword evidence="5 7" id="KW-0472">Membrane</keyword>
<organism evidence="10 11">
    <name type="scientific">Bacteroides ovatus (strain ATCC 8483 / DSM 1896 / JCM 5824 / BCRC 10623 / CCUG 4943 / NCTC 11153)</name>
    <dbReference type="NCBI Taxonomy" id="411476"/>
    <lineage>
        <taxon>Bacteria</taxon>
        <taxon>Pseudomonadati</taxon>
        <taxon>Bacteroidota</taxon>
        <taxon>Bacteroidia</taxon>
        <taxon>Bacteroidales</taxon>
        <taxon>Bacteroidaceae</taxon>
        <taxon>Bacteroides</taxon>
    </lineage>
</organism>
<dbReference type="InterPro" id="IPR012910">
    <property type="entry name" value="Plug_dom"/>
</dbReference>
<comment type="caution">
    <text evidence="10">The sequence shown here is derived from an EMBL/GenBank/DDBJ whole genome shotgun (WGS) entry which is preliminary data.</text>
</comment>
<dbReference type="Gene3D" id="2.170.130.10">
    <property type="entry name" value="TonB-dependent receptor, plug domain"/>
    <property type="match status" value="1"/>
</dbReference>
<evidence type="ECO:0000313" key="10">
    <source>
        <dbReference type="EMBL" id="EDO14047.1"/>
    </source>
</evidence>
<feature type="chain" id="PRO_5043009953" evidence="8">
    <location>
        <begin position="31"/>
        <end position="1039"/>
    </location>
</feature>
<dbReference type="Proteomes" id="UP000005475">
    <property type="component" value="Unassembled WGS sequence"/>
</dbReference>
<evidence type="ECO:0000256" key="7">
    <source>
        <dbReference type="PROSITE-ProRule" id="PRU01360"/>
    </source>
</evidence>